<evidence type="ECO:0000259" key="2">
    <source>
        <dbReference type="Pfam" id="PF18545"/>
    </source>
</evidence>
<evidence type="ECO:0000313" key="4">
    <source>
        <dbReference type="Proteomes" id="UP001589595"/>
    </source>
</evidence>
<dbReference type="Pfam" id="PF18545">
    <property type="entry name" value="HalOD1"/>
    <property type="match status" value="1"/>
</dbReference>
<keyword evidence="4" id="KW-1185">Reference proteome</keyword>
<dbReference type="RefSeq" id="WP_222922697.1">
    <property type="nucleotide sequence ID" value="NZ_CP082286.1"/>
</dbReference>
<feature type="domain" description="Halobacterial output" evidence="2">
    <location>
        <begin position="25"/>
        <end position="91"/>
    </location>
</feature>
<protein>
    <submittedName>
        <fullName evidence="3">HalOD1 output domain-containing protein</fullName>
    </submittedName>
</protein>
<dbReference type="AlphaFoldDB" id="A0ABD5MNV8"/>
<proteinExistence type="predicted"/>
<reference evidence="3" key="1">
    <citation type="submission" date="2024-09" db="EMBL/GenBank/DDBJ databases">
        <authorList>
            <person name="Sun Q."/>
        </authorList>
    </citation>
    <scope>NUCLEOTIDE SEQUENCE [LARGE SCALE GENOMIC DNA]</scope>
    <source>
        <strain evidence="3">JCM 31273</strain>
    </source>
</reference>
<organism evidence="3 4">
    <name type="scientific">Halobaculum roseum</name>
    <dbReference type="NCBI Taxonomy" id="2175149"/>
    <lineage>
        <taxon>Archaea</taxon>
        <taxon>Methanobacteriati</taxon>
        <taxon>Methanobacteriota</taxon>
        <taxon>Stenosarchaea group</taxon>
        <taxon>Halobacteria</taxon>
        <taxon>Halobacteriales</taxon>
        <taxon>Haloferacaceae</taxon>
        <taxon>Halobaculum</taxon>
    </lineage>
</organism>
<sequence length="99" mass="10790">MTRRSTLEETETDERDAADPARHGSPVSAVVRSFAAVEDIDPVELNTTLQEVVDADALASLARHEGSDWRLEFPLGDHEVVVEGGGTVVVDDRAFPNQF</sequence>
<dbReference type="GeneID" id="67210033"/>
<evidence type="ECO:0000256" key="1">
    <source>
        <dbReference type="SAM" id="MobiDB-lite"/>
    </source>
</evidence>
<accession>A0ABD5MNV8</accession>
<dbReference type="Proteomes" id="UP001589595">
    <property type="component" value="Unassembled WGS sequence"/>
</dbReference>
<dbReference type="InterPro" id="IPR040624">
    <property type="entry name" value="HalOD1"/>
</dbReference>
<evidence type="ECO:0000313" key="3">
    <source>
        <dbReference type="EMBL" id="MFB9824135.1"/>
    </source>
</evidence>
<comment type="caution">
    <text evidence="3">The sequence shown here is derived from an EMBL/GenBank/DDBJ whole genome shotgun (WGS) entry which is preliminary data.</text>
</comment>
<gene>
    <name evidence="3" type="ORF">ACFFOL_08115</name>
</gene>
<dbReference type="EMBL" id="JBHMAJ010000006">
    <property type="protein sequence ID" value="MFB9824135.1"/>
    <property type="molecule type" value="Genomic_DNA"/>
</dbReference>
<name>A0ABD5MNV8_9EURY</name>
<feature type="region of interest" description="Disordered" evidence="1">
    <location>
        <begin position="1"/>
        <end position="25"/>
    </location>
</feature>